<protein>
    <submittedName>
        <fullName evidence="2">Protein N-acetyltransferase, RimJ/RimL family</fullName>
    </submittedName>
</protein>
<keyword evidence="2" id="KW-0808">Transferase</keyword>
<dbReference type="InterPro" id="IPR000182">
    <property type="entry name" value="GNAT_dom"/>
</dbReference>
<dbReference type="Pfam" id="PF13302">
    <property type="entry name" value="Acetyltransf_3"/>
    <property type="match status" value="1"/>
</dbReference>
<dbReference type="GO" id="GO:0016747">
    <property type="term" value="F:acyltransferase activity, transferring groups other than amino-acyl groups"/>
    <property type="evidence" value="ECO:0007669"/>
    <property type="project" value="InterPro"/>
</dbReference>
<dbReference type="Gene3D" id="3.40.630.30">
    <property type="match status" value="1"/>
</dbReference>
<sequence>MYINIETERLIIRPINLKDTEFILDLVNSEGWLKFIGNRNISDKNDAKKYIQKILDNKNFSYNVFELKESRKAIGIVTFLKREDEKYPDIGFALLPEFEKKGYTIEACKPYLEKIKNLNKYENIIAITISDNQKSINLLLKLGLKYTGKYEKGEDILSYYSLKNEKANS</sequence>
<proteinExistence type="predicted"/>
<dbReference type="PROSITE" id="PS51186">
    <property type="entry name" value="GNAT"/>
    <property type="match status" value="1"/>
</dbReference>
<dbReference type="SUPFAM" id="SSF55729">
    <property type="entry name" value="Acyl-CoA N-acyltransferases (Nat)"/>
    <property type="match status" value="1"/>
</dbReference>
<dbReference type="InterPro" id="IPR051531">
    <property type="entry name" value="N-acetyltransferase"/>
</dbReference>
<evidence type="ECO:0000313" key="2">
    <source>
        <dbReference type="EMBL" id="SEL39187.1"/>
    </source>
</evidence>
<dbReference type="InterPro" id="IPR016181">
    <property type="entry name" value="Acyl_CoA_acyltransferase"/>
</dbReference>
<gene>
    <name evidence="2" type="ORF">SAMN04488008_103537</name>
</gene>
<reference evidence="3" key="1">
    <citation type="submission" date="2016-10" db="EMBL/GenBank/DDBJ databases">
        <authorList>
            <person name="Varghese N."/>
            <person name="Submissions S."/>
        </authorList>
    </citation>
    <scope>NUCLEOTIDE SEQUENCE [LARGE SCALE GENOMIC DNA]</scope>
    <source>
        <strain evidence="3">DSM 16471</strain>
    </source>
</reference>
<dbReference type="EMBL" id="FNZN01000003">
    <property type="protein sequence ID" value="SEL39187.1"/>
    <property type="molecule type" value="Genomic_DNA"/>
</dbReference>
<dbReference type="PANTHER" id="PTHR43792">
    <property type="entry name" value="GNAT FAMILY, PUTATIVE (AFU_ORTHOLOGUE AFUA_3G00765)-RELATED-RELATED"/>
    <property type="match status" value="1"/>
</dbReference>
<dbReference type="PANTHER" id="PTHR43792:SF1">
    <property type="entry name" value="N-ACETYLTRANSFERASE DOMAIN-CONTAINING PROTEIN"/>
    <property type="match status" value="1"/>
</dbReference>
<dbReference type="Proteomes" id="UP000198990">
    <property type="component" value="Unassembled WGS sequence"/>
</dbReference>
<organism evidence="2 3">
    <name type="scientific">Maribacter orientalis</name>
    <dbReference type="NCBI Taxonomy" id="228957"/>
    <lineage>
        <taxon>Bacteria</taxon>
        <taxon>Pseudomonadati</taxon>
        <taxon>Bacteroidota</taxon>
        <taxon>Flavobacteriia</taxon>
        <taxon>Flavobacteriales</taxon>
        <taxon>Flavobacteriaceae</taxon>
        <taxon>Maribacter</taxon>
    </lineage>
</organism>
<feature type="domain" description="N-acetyltransferase" evidence="1">
    <location>
        <begin position="10"/>
        <end position="166"/>
    </location>
</feature>
<dbReference type="RefSeq" id="WP_177170947.1">
    <property type="nucleotide sequence ID" value="NZ_FNZN01000003.1"/>
</dbReference>
<keyword evidence="3" id="KW-1185">Reference proteome</keyword>
<dbReference type="AlphaFoldDB" id="A0A1H7PVT5"/>
<accession>A0A1H7PVT5</accession>
<dbReference type="STRING" id="228957.SAMN04488008_103537"/>
<name>A0A1H7PVT5_9FLAO</name>
<evidence type="ECO:0000259" key="1">
    <source>
        <dbReference type="PROSITE" id="PS51186"/>
    </source>
</evidence>
<evidence type="ECO:0000313" key="3">
    <source>
        <dbReference type="Proteomes" id="UP000198990"/>
    </source>
</evidence>